<feature type="transmembrane region" description="Helical" evidence="2">
    <location>
        <begin position="6"/>
        <end position="25"/>
    </location>
</feature>
<protein>
    <recommendedName>
        <fullName evidence="5">Septum formation initiator</fullName>
    </recommendedName>
</protein>
<keyword evidence="2" id="KW-0472">Membrane</keyword>
<keyword evidence="2" id="KW-1133">Transmembrane helix</keyword>
<dbReference type="PaxDb" id="469381-Dpep_0166"/>
<evidence type="ECO:0000256" key="1">
    <source>
        <dbReference type="SAM" id="Coils"/>
    </source>
</evidence>
<evidence type="ECO:0008006" key="5">
    <source>
        <dbReference type="Google" id="ProtNLM"/>
    </source>
</evidence>
<feature type="coiled-coil region" evidence="1">
    <location>
        <begin position="31"/>
        <end position="58"/>
    </location>
</feature>
<dbReference type="eggNOG" id="COG2919">
    <property type="taxonomic scope" value="Bacteria"/>
</dbReference>
<dbReference type="RefSeq" id="WP_005658758.1">
    <property type="nucleotide sequence ID" value="NZ_ABTR02000001.1"/>
</dbReference>
<keyword evidence="2" id="KW-0812">Transmembrane</keyword>
<dbReference type="Proteomes" id="UP000006427">
    <property type="component" value="Unassembled WGS sequence"/>
</dbReference>
<gene>
    <name evidence="3" type="ORF">Dpep_0166</name>
</gene>
<dbReference type="STRING" id="469381.Dpep_0166"/>
<proteinExistence type="predicted"/>
<organism evidence="3 4">
    <name type="scientific">Dethiosulfovibrio peptidovorans DSM 11002</name>
    <dbReference type="NCBI Taxonomy" id="469381"/>
    <lineage>
        <taxon>Bacteria</taxon>
        <taxon>Thermotogati</taxon>
        <taxon>Synergistota</taxon>
        <taxon>Synergistia</taxon>
        <taxon>Synergistales</taxon>
        <taxon>Dethiosulfovibrionaceae</taxon>
        <taxon>Dethiosulfovibrio</taxon>
    </lineage>
</organism>
<dbReference type="AlphaFoldDB" id="D2Z2Y0"/>
<evidence type="ECO:0000313" key="4">
    <source>
        <dbReference type="Proteomes" id="UP000006427"/>
    </source>
</evidence>
<reference evidence="3 4" key="1">
    <citation type="journal article" date="2010" name="Stand. Genomic Sci.">
        <title>Permanent draft genome sequence of Dethiosulfovibrio peptidovorans type strain (SEBR 4207).</title>
        <authorList>
            <person name="Labutti K."/>
            <person name="Mayilraj S."/>
            <person name="Clum A."/>
            <person name="Lucas S."/>
            <person name="Glavina Del Rio T."/>
            <person name="Nolan M."/>
            <person name="Tice H."/>
            <person name="Cheng J.F."/>
            <person name="Pitluck S."/>
            <person name="Liolios K."/>
            <person name="Ivanova N."/>
            <person name="Mavromatis K."/>
            <person name="Mikhailova N."/>
            <person name="Pati A."/>
            <person name="Goodwin L."/>
            <person name="Chen A."/>
            <person name="Palaniappan K."/>
            <person name="Land M."/>
            <person name="Hauser L."/>
            <person name="Chang Y.J."/>
            <person name="Jeffries C.D."/>
            <person name="Rohde M."/>
            <person name="Spring S."/>
            <person name="Goker M."/>
            <person name="Woyke T."/>
            <person name="Bristow J."/>
            <person name="Eisen J.A."/>
            <person name="Markowitz V."/>
            <person name="Hugenholtz P."/>
            <person name="Kyrpides N.C."/>
            <person name="Klenk H.P."/>
            <person name="Lapidus A."/>
        </authorList>
    </citation>
    <scope>NUCLEOTIDE SEQUENCE [LARGE SCALE GENOMIC DNA]</scope>
    <source>
        <strain evidence="3 4">DSM 11002</strain>
    </source>
</reference>
<keyword evidence="1" id="KW-0175">Coiled coil</keyword>
<accession>D2Z2Y0</accession>
<dbReference type="EMBL" id="ABTR02000001">
    <property type="protein sequence ID" value="EFC90198.1"/>
    <property type="molecule type" value="Genomic_DNA"/>
</dbReference>
<keyword evidence="4" id="KW-1185">Reference proteome</keyword>
<evidence type="ECO:0000313" key="3">
    <source>
        <dbReference type="EMBL" id="EFC90198.1"/>
    </source>
</evidence>
<sequence length="101" mass="11954">MPRLRWILFWAMVALFFAVFSTAMIRERRRVAELSQAVSLKEEELRKLSDDLERSRQKLEFYGTDKGKARLARDQFNLVFPGERIYRLSVESDDILPESGR</sequence>
<dbReference type="OrthoDB" id="6295at2"/>
<name>D2Z2Y0_9BACT</name>
<comment type="caution">
    <text evidence="3">The sequence shown here is derived from an EMBL/GenBank/DDBJ whole genome shotgun (WGS) entry which is preliminary data.</text>
</comment>
<evidence type="ECO:0000256" key="2">
    <source>
        <dbReference type="SAM" id="Phobius"/>
    </source>
</evidence>